<proteinExistence type="predicted"/>
<reference evidence="2" key="1">
    <citation type="journal article" date="2020" name="Nature">
        <title>Giant virus diversity and host interactions through global metagenomics.</title>
        <authorList>
            <person name="Schulz F."/>
            <person name="Roux S."/>
            <person name="Paez-Espino D."/>
            <person name="Jungbluth S."/>
            <person name="Walsh D.A."/>
            <person name="Denef V.J."/>
            <person name="McMahon K.D."/>
            <person name="Konstantinidis K.T."/>
            <person name="Eloe-Fadrosh E.A."/>
            <person name="Kyrpides N.C."/>
            <person name="Woyke T."/>
        </authorList>
    </citation>
    <scope>NUCLEOTIDE SEQUENCE</scope>
    <source>
        <strain evidence="2">GVMAG-M-3300023174-104</strain>
    </source>
</reference>
<dbReference type="AlphaFoldDB" id="A0A6C0D0I1"/>
<sequence>MGGNSSKYNNNNKPYDESISLPSKLRKMKQRDDEMKKKNNKKPAIKSINYRGTAEIFQGGQDADVLNKMALEIEKRKKQQEEGIERME</sequence>
<organism evidence="2">
    <name type="scientific">viral metagenome</name>
    <dbReference type="NCBI Taxonomy" id="1070528"/>
    <lineage>
        <taxon>unclassified sequences</taxon>
        <taxon>metagenomes</taxon>
        <taxon>organismal metagenomes</taxon>
    </lineage>
</organism>
<name>A0A6C0D0I1_9ZZZZ</name>
<accession>A0A6C0D0I1</accession>
<evidence type="ECO:0000256" key="1">
    <source>
        <dbReference type="SAM" id="MobiDB-lite"/>
    </source>
</evidence>
<evidence type="ECO:0000313" key="2">
    <source>
        <dbReference type="EMBL" id="QHT10027.1"/>
    </source>
</evidence>
<feature type="region of interest" description="Disordered" evidence="1">
    <location>
        <begin position="1"/>
        <end position="47"/>
    </location>
</feature>
<dbReference type="EMBL" id="MN739518">
    <property type="protein sequence ID" value="QHT10027.1"/>
    <property type="molecule type" value="Genomic_DNA"/>
</dbReference>
<protein>
    <submittedName>
        <fullName evidence="2">Uncharacterized protein</fullName>
    </submittedName>
</protein>
<feature type="compositionally biased region" description="Low complexity" evidence="1">
    <location>
        <begin position="1"/>
        <end position="13"/>
    </location>
</feature>